<accession>A0A8G2F127</accession>
<evidence type="ECO:0008006" key="4">
    <source>
        <dbReference type="Google" id="ProtNLM"/>
    </source>
</evidence>
<organism evidence="2 3">
    <name type="scientific">Parabacteroides chinchillae</name>
    <dbReference type="NCBI Taxonomy" id="871327"/>
    <lineage>
        <taxon>Bacteria</taxon>
        <taxon>Pseudomonadati</taxon>
        <taxon>Bacteroidota</taxon>
        <taxon>Bacteroidia</taxon>
        <taxon>Bacteroidales</taxon>
        <taxon>Tannerellaceae</taxon>
        <taxon>Parabacteroides</taxon>
    </lineage>
</organism>
<protein>
    <recommendedName>
        <fullName evidence="4">Long-chain fatty acid transport protein</fullName>
    </recommendedName>
</protein>
<reference evidence="2 3" key="1">
    <citation type="submission" date="2016-10" db="EMBL/GenBank/DDBJ databases">
        <authorList>
            <person name="Varghese N."/>
            <person name="Submissions S."/>
        </authorList>
    </citation>
    <scope>NUCLEOTIDE SEQUENCE [LARGE SCALE GENOMIC DNA]</scope>
    <source>
        <strain evidence="2 3">DSM 29073</strain>
    </source>
</reference>
<evidence type="ECO:0000313" key="2">
    <source>
        <dbReference type="EMBL" id="SEF75487.1"/>
    </source>
</evidence>
<dbReference type="SUPFAM" id="SSF56935">
    <property type="entry name" value="Porins"/>
    <property type="match status" value="1"/>
</dbReference>
<feature type="signal peptide" evidence="1">
    <location>
        <begin position="1"/>
        <end position="22"/>
    </location>
</feature>
<dbReference type="RefSeq" id="WP_103982967.1">
    <property type="nucleotide sequence ID" value="NZ_FNVS01000006.1"/>
</dbReference>
<dbReference type="Gene3D" id="2.40.160.60">
    <property type="entry name" value="Outer membrane protein transport protein (OMPP1/FadL/TodX)"/>
    <property type="match status" value="1"/>
</dbReference>
<sequence length="427" mass="47804">MLKINKVVITSILIFTQLSLMAQNNTNSPYTRFGYGELADRSFGAGRAMGGIGYGLRSSKQINPMNPASYSSMDSLTFLFDFGASAQLSWYDDGTNRQKNVNGNVEYIAMQFPISRRIAMSVGMLPYSYVGYKYGSKINNKDNGLDAVASYVGKGGLTEAYGGISVDLWKKRLAVGLNAGYLFGNITHEQNVTFPSPGYNIVRTQEVQVRDYKLDFGIQYTHPISATENITVGFAYSPNNHLNAKSYNTLQKVTSSGGVVDNVADTITNQAFDLPNSYGAGISYVKQNKLTLAADFLYEEWGKARFFDSKDDFKNRIRVAVGGEFIPDVQNHNFLAKVRYRAGFHYSNSYLKINQTEDNGYASGSYGEYGASVGFGLPLVDSRSFVNVSFEYVKIRPEVKTMINEQYFRFTVNYTFNELWFFKRKVD</sequence>
<evidence type="ECO:0000256" key="1">
    <source>
        <dbReference type="SAM" id="SignalP"/>
    </source>
</evidence>
<name>A0A8G2F127_9BACT</name>
<keyword evidence="3" id="KW-1185">Reference proteome</keyword>
<feature type="chain" id="PRO_5034897628" description="Long-chain fatty acid transport protein" evidence="1">
    <location>
        <begin position="23"/>
        <end position="427"/>
    </location>
</feature>
<dbReference type="AlphaFoldDB" id="A0A8G2F127"/>
<comment type="caution">
    <text evidence="2">The sequence shown here is derived from an EMBL/GenBank/DDBJ whole genome shotgun (WGS) entry which is preliminary data.</text>
</comment>
<dbReference type="EMBL" id="FNVS01000006">
    <property type="protein sequence ID" value="SEF75487.1"/>
    <property type="molecule type" value="Genomic_DNA"/>
</dbReference>
<evidence type="ECO:0000313" key="3">
    <source>
        <dbReference type="Proteomes" id="UP000236725"/>
    </source>
</evidence>
<proteinExistence type="predicted"/>
<dbReference type="Proteomes" id="UP000236725">
    <property type="component" value="Unassembled WGS sequence"/>
</dbReference>
<gene>
    <name evidence="2" type="ORF">SAMN05444001_10658</name>
</gene>
<keyword evidence="1" id="KW-0732">Signal</keyword>